<feature type="compositionally biased region" description="Pro residues" evidence="1">
    <location>
        <begin position="41"/>
        <end position="55"/>
    </location>
</feature>
<keyword evidence="2" id="KW-0732">Signal</keyword>
<dbReference type="EMBL" id="BAAAHQ010000054">
    <property type="protein sequence ID" value="GAA0952502.1"/>
    <property type="molecule type" value="Genomic_DNA"/>
</dbReference>
<dbReference type="SUPFAM" id="SSF51126">
    <property type="entry name" value="Pectin lyase-like"/>
    <property type="match status" value="1"/>
</dbReference>
<evidence type="ECO:0000256" key="1">
    <source>
        <dbReference type="SAM" id="MobiDB-lite"/>
    </source>
</evidence>
<evidence type="ECO:0000313" key="4">
    <source>
        <dbReference type="Proteomes" id="UP001501578"/>
    </source>
</evidence>
<dbReference type="Proteomes" id="UP001501578">
    <property type="component" value="Unassembled WGS sequence"/>
</dbReference>
<dbReference type="PROSITE" id="PS51257">
    <property type="entry name" value="PROKAR_LIPOPROTEIN"/>
    <property type="match status" value="1"/>
</dbReference>
<reference evidence="4" key="1">
    <citation type="journal article" date="2019" name="Int. J. Syst. Evol. Microbiol.">
        <title>The Global Catalogue of Microorganisms (GCM) 10K type strain sequencing project: providing services to taxonomists for standard genome sequencing and annotation.</title>
        <authorList>
            <consortium name="The Broad Institute Genomics Platform"/>
            <consortium name="The Broad Institute Genome Sequencing Center for Infectious Disease"/>
            <person name="Wu L."/>
            <person name="Ma J."/>
        </authorList>
    </citation>
    <scope>NUCLEOTIDE SEQUENCE [LARGE SCALE GENOMIC DNA]</scope>
    <source>
        <strain evidence="4">JCM 11136</strain>
    </source>
</reference>
<evidence type="ECO:0000256" key="2">
    <source>
        <dbReference type="SAM" id="SignalP"/>
    </source>
</evidence>
<gene>
    <name evidence="3" type="ORF">GCM10009560_74320</name>
</gene>
<proteinExistence type="predicted"/>
<evidence type="ECO:0008006" key="5">
    <source>
        <dbReference type="Google" id="ProtNLM"/>
    </source>
</evidence>
<dbReference type="RefSeq" id="WP_343955007.1">
    <property type="nucleotide sequence ID" value="NZ_BAAAHQ010000054.1"/>
</dbReference>
<dbReference type="InterPro" id="IPR011050">
    <property type="entry name" value="Pectin_lyase_fold/virulence"/>
</dbReference>
<organism evidence="3 4">
    <name type="scientific">Nonomuraea longicatena</name>
    <dbReference type="NCBI Taxonomy" id="83682"/>
    <lineage>
        <taxon>Bacteria</taxon>
        <taxon>Bacillati</taxon>
        <taxon>Actinomycetota</taxon>
        <taxon>Actinomycetes</taxon>
        <taxon>Streptosporangiales</taxon>
        <taxon>Streptosporangiaceae</taxon>
        <taxon>Nonomuraea</taxon>
    </lineage>
</organism>
<sequence>MRAFLRGLAAVGASLVVTACVSGTPAPTVTATVTVTAGPGLPSPPAPGKPYPTPRPTTTAVPVGKRPVVAPDGRTCPDHPTPACTGAPPGVRLKETVLNDGNSYRVDLPGRRLDGLRIKGDLVVLADDVVITNSVIEGRILNEKDRKHKRFTIADSTVGPEQGCDSLPAIGDGEYTAVRVHVRNHGDGIRDAGDDIVVMDSFIDLCSNPKDHSDGIQGYTAGRNLVFDHNTIDQRDVPDHNAPIFFPRGQSPRAANVTMTNNLVMGGTFSIQLWEIAGHAVFRNNLLVDGTWDYRPVEAECARIDWRDNRLVTIDSNYVVTGEAGPLPCMG</sequence>
<feature type="region of interest" description="Disordered" evidence="1">
    <location>
        <begin position="39"/>
        <end position="66"/>
    </location>
</feature>
<keyword evidence="4" id="KW-1185">Reference proteome</keyword>
<evidence type="ECO:0000313" key="3">
    <source>
        <dbReference type="EMBL" id="GAA0952502.1"/>
    </source>
</evidence>
<feature type="chain" id="PRO_5046021206" description="Right handed beta helix domain-containing protein" evidence="2">
    <location>
        <begin position="20"/>
        <end position="331"/>
    </location>
</feature>
<comment type="caution">
    <text evidence="3">The sequence shown here is derived from an EMBL/GenBank/DDBJ whole genome shotgun (WGS) entry which is preliminary data.</text>
</comment>
<protein>
    <recommendedName>
        <fullName evidence="5">Right handed beta helix domain-containing protein</fullName>
    </recommendedName>
</protein>
<accession>A0ABP4BNT6</accession>
<name>A0ABP4BNT6_9ACTN</name>
<feature type="signal peptide" evidence="2">
    <location>
        <begin position="1"/>
        <end position="19"/>
    </location>
</feature>